<evidence type="ECO:0000313" key="3">
    <source>
        <dbReference type="Proteomes" id="UP000005237"/>
    </source>
</evidence>
<protein>
    <submittedName>
        <fullName evidence="2">Protein kinase domain-containing protein</fullName>
    </submittedName>
</protein>
<evidence type="ECO:0000313" key="2">
    <source>
        <dbReference type="EnsemblMetazoa" id="CJA35316.1"/>
    </source>
</evidence>
<dbReference type="Gene3D" id="1.10.510.10">
    <property type="entry name" value="Transferase(Phosphotransferase) domain 1"/>
    <property type="match status" value="1"/>
</dbReference>
<keyword evidence="3" id="KW-1185">Reference proteome</keyword>
<dbReference type="EnsemblMetazoa" id="CJA35316.1">
    <property type="protein sequence ID" value="CJA35316.1"/>
    <property type="gene ID" value="WBGene00211163"/>
</dbReference>
<dbReference type="AlphaFoldDB" id="A0A8R1INT9"/>
<dbReference type="GO" id="GO:0035556">
    <property type="term" value="P:intracellular signal transduction"/>
    <property type="evidence" value="ECO:0007669"/>
    <property type="project" value="TreeGrafter"/>
</dbReference>
<dbReference type="Proteomes" id="UP000005237">
    <property type="component" value="Unassembled WGS sequence"/>
</dbReference>
<dbReference type="GO" id="GO:0005737">
    <property type="term" value="C:cytoplasm"/>
    <property type="evidence" value="ECO:0007669"/>
    <property type="project" value="TreeGrafter"/>
</dbReference>
<dbReference type="PROSITE" id="PS50011">
    <property type="entry name" value="PROTEIN_KINASE_DOM"/>
    <property type="match status" value="1"/>
</dbReference>
<dbReference type="GO" id="GO:0005524">
    <property type="term" value="F:ATP binding"/>
    <property type="evidence" value="ECO:0007669"/>
    <property type="project" value="InterPro"/>
</dbReference>
<sequence>MNDMFAYNSTPNFIKMISAIIVKGQYPKGLLKAWDHYDKFCERKLQSENELRSILLQLTLSMKAAEETLEFEHRDLHLGNVLIDRSGVEKLSYRVNGHDVTMNAHGVKLSIIDFTLGRIKKGPTFVYMDLEKDPGIFTGEGDPQFEVYRKMRALCG</sequence>
<dbReference type="GO" id="GO:0000278">
    <property type="term" value="P:mitotic cell cycle"/>
    <property type="evidence" value="ECO:0007669"/>
    <property type="project" value="TreeGrafter"/>
</dbReference>
<organism evidence="2 3">
    <name type="scientific">Caenorhabditis japonica</name>
    <dbReference type="NCBI Taxonomy" id="281687"/>
    <lineage>
        <taxon>Eukaryota</taxon>
        <taxon>Metazoa</taxon>
        <taxon>Ecdysozoa</taxon>
        <taxon>Nematoda</taxon>
        <taxon>Chromadorea</taxon>
        <taxon>Rhabditida</taxon>
        <taxon>Rhabditina</taxon>
        <taxon>Rhabditomorpha</taxon>
        <taxon>Rhabditoidea</taxon>
        <taxon>Rhabditidae</taxon>
        <taxon>Peloderinae</taxon>
        <taxon>Caenorhabditis</taxon>
    </lineage>
</organism>
<dbReference type="PANTHER" id="PTHR24419">
    <property type="entry name" value="INTERLEUKIN-1 RECEPTOR-ASSOCIATED KINASE"/>
    <property type="match status" value="1"/>
</dbReference>
<dbReference type="InterPro" id="IPR000719">
    <property type="entry name" value="Prot_kinase_dom"/>
</dbReference>
<accession>A0A8R1INT9</accession>
<reference evidence="3" key="1">
    <citation type="submission" date="2010-08" db="EMBL/GenBank/DDBJ databases">
        <authorList>
            <consortium name="Caenorhabditis japonica Sequencing Consortium"/>
            <person name="Wilson R.K."/>
        </authorList>
    </citation>
    <scope>NUCLEOTIDE SEQUENCE [LARGE SCALE GENOMIC DNA]</scope>
    <source>
        <strain evidence="3">DF5081</strain>
    </source>
</reference>
<reference evidence="2" key="2">
    <citation type="submission" date="2022-06" db="UniProtKB">
        <authorList>
            <consortium name="EnsemblMetazoa"/>
        </authorList>
    </citation>
    <scope>IDENTIFICATION</scope>
    <source>
        <strain evidence="2">DF5081</strain>
    </source>
</reference>
<evidence type="ECO:0000259" key="1">
    <source>
        <dbReference type="PROSITE" id="PS50011"/>
    </source>
</evidence>
<dbReference type="SUPFAM" id="SSF56112">
    <property type="entry name" value="Protein kinase-like (PK-like)"/>
    <property type="match status" value="1"/>
</dbReference>
<dbReference type="InterPro" id="IPR011009">
    <property type="entry name" value="Kinase-like_dom_sf"/>
</dbReference>
<dbReference type="PANTHER" id="PTHR24419:SF18">
    <property type="entry name" value="SERINE_THREONINE-PROTEIN KINASE HASPIN"/>
    <property type="match status" value="1"/>
</dbReference>
<dbReference type="Pfam" id="PF12330">
    <property type="entry name" value="Haspin_kinase"/>
    <property type="match status" value="1"/>
</dbReference>
<dbReference type="GO" id="GO:0005634">
    <property type="term" value="C:nucleus"/>
    <property type="evidence" value="ECO:0007669"/>
    <property type="project" value="TreeGrafter"/>
</dbReference>
<feature type="domain" description="Protein kinase" evidence="1">
    <location>
        <begin position="1"/>
        <end position="156"/>
    </location>
</feature>
<dbReference type="GO" id="GO:0072354">
    <property type="term" value="F:histone H3T3 kinase activity"/>
    <property type="evidence" value="ECO:0007669"/>
    <property type="project" value="TreeGrafter"/>
</dbReference>
<proteinExistence type="predicted"/>
<name>A0A8R1INT9_CAEJA</name>